<reference evidence="1" key="1">
    <citation type="submission" date="2020-03" db="EMBL/GenBank/DDBJ databases">
        <title>The deep terrestrial virosphere.</title>
        <authorList>
            <person name="Holmfeldt K."/>
            <person name="Nilsson E."/>
            <person name="Simone D."/>
            <person name="Lopez-Fernandez M."/>
            <person name="Wu X."/>
            <person name="de Brujin I."/>
            <person name="Lundin D."/>
            <person name="Andersson A."/>
            <person name="Bertilsson S."/>
            <person name="Dopson M."/>
        </authorList>
    </citation>
    <scope>NUCLEOTIDE SEQUENCE</scope>
    <source>
        <strain evidence="1">MM415B05789</strain>
    </source>
</reference>
<gene>
    <name evidence="1" type="ORF">MM415B05789_0008</name>
</gene>
<dbReference type="EMBL" id="MT143542">
    <property type="protein sequence ID" value="QJA97985.1"/>
    <property type="molecule type" value="Genomic_DNA"/>
</dbReference>
<accession>A0A6M3LZ38</accession>
<proteinExistence type="predicted"/>
<evidence type="ECO:0008006" key="2">
    <source>
        <dbReference type="Google" id="ProtNLM"/>
    </source>
</evidence>
<organism evidence="1">
    <name type="scientific">viral metagenome</name>
    <dbReference type="NCBI Taxonomy" id="1070528"/>
    <lineage>
        <taxon>unclassified sequences</taxon>
        <taxon>metagenomes</taxon>
        <taxon>organismal metagenomes</taxon>
    </lineage>
</organism>
<name>A0A6M3LZ38_9ZZZZ</name>
<dbReference type="Pfam" id="PF07505">
    <property type="entry name" value="DUF5131"/>
    <property type="match status" value="1"/>
</dbReference>
<dbReference type="PROSITE" id="PS00018">
    <property type="entry name" value="EF_HAND_1"/>
    <property type="match status" value="1"/>
</dbReference>
<protein>
    <recommendedName>
        <fullName evidence="2">DUF5131 family protein</fullName>
    </recommendedName>
</protein>
<dbReference type="InterPro" id="IPR011101">
    <property type="entry name" value="DUF5131"/>
</dbReference>
<dbReference type="AlphaFoldDB" id="A0A6M3LZ38"/>
<dbReference type="InterPro" id="IPR018247">
    <property type="entry name" value="EF_Hand_1_Ca_BS"/>
</dbReference>
<sequence>MSKRLAGRAGYPAAPHNFDVTLHPDKLEEPLRWRKPRTVFVCSMSDLFHEALPVGDIEPIFRVIQATPQHTYFILTKRPERMDVAWGSLLFHHNGGYPHNPLPNVLLSVTIENQEMADKRIPVLLQIPAAVRFISVEPMLGPVNIPPSLWTHKEWESVGQDPDIAGARLVLSKGIDWVICGAETGPGKRPMKLEWARDLRDQCRDAGIPFFFKRDGDGNGTLCGQEYHEWPEVNNARS</sequence>
<evidence type="ECO:0000313" key="1">
    <source>
        <dbReference type="EMBL" id="QJA97985.1"/>
    </source>
</evidence>